<keyword evidence="3" id="KW-1185">Reference proteome</keyword>
<evidence type="ECO:0000313" key="2">
    <source>
        <dbReference type="EMBL" id="QVV88661.1"/>
    </source>
</evidence>
<evidence type="ECO:0000313" key="3">
    <source>
        <dbReference type="Proteomes" id="UP000680656"/>
    </source>
</evidence>
<feature type="region of interest" description="Disordered" evidence="1">
    <location>
        <begin position="47"/>
        <end position="90"/>
    </location>
</feature>
<gene>
    <name evidence="2" type="ORF">KHC33_15275</name>
</gene>
<name>A0A8E7B068_9EURY</name>
<dbReference type="EMBL" id="CP075546">
    <property type="protein sequence ID" value="QVV88661.1"/>
    <property type="molecule type" value="Genomic_DNA"/>
</dbReference>
<organism evidence="2 3">
    <name type="scientific">Methanospirillum purgamenti</name>
    <dbReference type="NCBI Taxonomy" id="2834276"/>
    <lineage>
        <taxon>Archaea</taxon>
        <taxon>Methanobacteriati</taxon>
        <taxon>Methanobacteriota</taxon>
        <taxon>Stenosarchaea group</taxon>
        <taxon>Methanomicrobia</taxon>
        <taxon>Methanomicrobiales</taxon>
        <taxon>Methanospirillaceae</taxon>
        <taxon>Methanospirillum</taxon>
    </lineage>
</organism>
<protein>
    <submittedName>
        <fullName evidence="2">Uncharacterized protein</fullName>
    </submittedName>
</protein>
<dbReference type="Proteomes" id="UP000680656">
    <property type="component" value="Chromosome"/>
</dbReference>
<dbReference type="AlphaFoldDB" id="A0A8E7B068"/>
<dbReference type="RefSeq" id="WP_214419470.1">
    <property type="nucleotide sequence ID" value="NZ_CP075546.1"/>
</dbReference>
<sequence>MLFIHITGYDAAGFSEMIFPALSTEITTSSYPRERVNQHYSANLPPAHHSTILVPKPHNPYPSPSYTTSPRPKVKNPAYHTQFSTKPIAPPPVQNPVFTFTLLT</sequence>
<proteinExistence type="predicted"/>
<dbReference type="GeneID" id="65098573"/>
<accession>A0A8E7B068</accession>
<dbReference type="KEGG" id="mrtj:KHC33_15275"/>
<reference evidence="2 3" key="1">
    <citation type="submission" date="2021-05" db="EMBL/GenBank/DDBJ databases">
        <title>A novel Methanospirillum isolate from a pyrite-forming mixed culture.</title>
        <authorList>
            <person name="Bunk B."/>
            <person name="Sproer C."/>
            <person name="Spring S."/>
            <person name="Pester M."/>
        </authorList>
    </citation>
    <scope>NUCLEOTIDE SEQUENCE [LARGE SCALE GENOMIC DNA]</scope>
    <source>
        <strain evidence="2 3">J.3.6.1-F.2.7.3</strain>
    </source>
</reference>
<evidence type="ECO:0000256" key="1">
    <source>
        <dbReference type="SAM" id="MobiDB-lite"/>
    </source>
</evidence>